<dbReference type="InterPro" id="IPR014031">
    <property type="entry name" value="Ketoacyl_synth_C"/>
</dbReference>
<dbReference type="PANTHER" id="PTHR43775">
    <property type="entry name" value="FATTY ACID SYNTHASE"/>
    <property type="match status" value="1"/>
</dbReference>
<feature type="non-terminal residue" evidence="4">
    <location>
        <position position="795"/>
    </location>
</feature>
<dbReference type="EMBL" id="PGGS01002052">
    <property type="protein sequence ID" value="PNG99845.1"/>
    <property type="molecule type" value="Genomic_DNA"/>
</dbReference>
<sequence>MDASADGYGRGEACRALWLRAAAPAAHATPSASVSAPADAALAVVVATAVNTNGKASGLTAPHGPTQQQLLLAALRSGGVRPADVCGLQLHANGTPLGDPIEAGSAAAAYLSGEGGGGGGRAGQAFAWLSVKGYGGHQEAGAGVSQLQETIISLAHLCLPPAYNLRSLNPLLEAPLAAFGAGGGGAEGGPGSLVARGGRMGLPLAPARSEGPAIFGVSSFGAQGTNAHALLAAPPSAAAAAAATAAAWPAGLGGTTGAVASAACWQPGRRHWVAPEPQLLLHSARVVRSRRGPGGVQATLLGRLDHPSLDYLWDGPRAAAAAASPPLLSNAAVLAAAAAAVRLLLSPDTASASAFVLHDVVLSLPPPLPDRIGVAGHSPAPDLRVTLSREGVLRVHVGEVEQLMARACAAVEAAAGSAGGGGGGGAAAAPAAAAAGPGDPAAPALGAEGAVAGAEAGADVPAATEDAEHGSLALDLAALMRALLGGRSAPSAAAFSGAHAASLLLAQGTCLPASDGQALEPRAVESALQLAAAATAGPAAAAAPAVGPLYLASVRAVHVGAAEDHGGDGGAVPDDGAWLALDAAAGAGSDPDGGAAPLPLHIRGAGILAAAAPGTAAACCLRLTGAVLVSLDAAAPAVARAVAAAAGGGAARCGLTRLHGASGTRSTKVRTLQPDATECTEADALELMEMILGALGNDAIGLGSSITHPRESEEWLGMSLAQKYEFFAPIWRVMRDDAMPVEEVQRQVEHVALSVKQGSQISDMRHHRFAGRLLGARAIYFRAGTPGACDYVNDS</sequence>
<evidence type="ECO:0000259" key="3">
    <source>
        <dbReference type="PROSITE" id="PS52004"/>
    </source>
</evidence>
<dbReference type="InterPro" id="IPR016039">
    <property type="entry name" value="Thiolase-like"/>
</dbReference>
<organism evidence="4 5">
    <name type="scientific">Tetrabaena socialis</name>
    <dbReference type="NCBI Taxonomy" id="47790"/>
    <lineage>
        <taxon>Eukaryota</taxon>
        <taxon>Viridiplantae</taxon>
        <taxon>Chlorophyta</taxon>
        <taxon>core chlorophytes</taxon>
        <taxon>Chlorophyceae</taxon>
        <taxon>CS clade</taxon>
        <taxon>Chlamydomonadales</taxon>
        <taxon>Tetrabaenaceae</taxon>
        <taxon>Tetrabaena</taxon>
    </lineage>
</organism>
<dbReference type="AlphaFoldDB" id="A0A2J7ZHV1"/>
<dbReference type="PANTHER" id="PTHR43775:SF37">
    <property type="entry name" value="SI:DKEY-61P9.11"/>
    <property type="match status" value="1"/>
</dbReference>
<feature type="domain" description="Ketosynthase family 3 (KS3)" evidence="3">
    <location>
        <begin position="1"/>
        <end position="233"/>
    </location>
</feature>
<evidence type="ECO:0000313" key="4">
    <source>
        <dbReference type="EMBL" id="PNG99845.1"/>
    </source>
</evidence>
<evidence type="ECO:0000313" key="5">
    <source>
        <dbReference type="Proteomes" id="UP000236333"/>
    </source>
</evidence>
<keyword evidence="2" id="KW-0597">Phosphoprotein</keyword>
<dbReference type="InterPro" id="IPR020841">
    <property type="entry name" value="PKS_Beta-ketoAc_synthase_dom"/>
</dbReference>
<dbReference type="SMART" id="SM00825">
    <property type="entry name" value="PKS_KS"/>
    <property type="match status" value="1"/>
</dbReference>
<dbReference type="Proteomes" id="UP000236333">
    <property type="component" value="Unassembled WGS sequence"/>
</dbReference>
<reference evidence="4 5" key="1">
    <citation type="journal article" date="2017" name="Mol. Biol. Evol.">
        <title>The 4-celled Tetrabaena socialis nuclear genome reveals the essential components for genetic control of cell number at the origin of multicellularity in the volvocine lineage.</title>
        <authorList>
            <person name="Featherston J."/>
            <person name="Arakaki Y."/>
            <person name="Hanschen E.R."/>
            <person name="Ferris P.J."/>
            <person name="Michod R.E."/>
            <person name="Olson B.J.S.C."/>
            <person name="Nozaki H."/>
            <person name="Durand P.M."/>
        </authorList>
    </citation>
    <scope>NUCLEOTIDE SEQUENCE [LARGE SCALE GENOMIC DNA]</scope>
    <source>
        <strain evidence="4 5">NIES-571</strain>
    </source>
</reference>
<dbReference type="Gene3D" id="3.40.47.10">
    <property type="match status" value="1"/>
</dbReference>
<keyword evidence="1" id="KW-0596">Phosphopantetheine</keyword>
<gene>
    <name evidence="4" type="ORF">TSOC_014365</name>
</gene>
<name>A0A2J7ZHV1_9CHLO</name>
<accession>A0A2J7ZHV1</accession>
<dbReference type="InterPro" id="IPR050091">
    <property type="entry name" value="PKS_NRPS_Biosynth_Enz"/>
</dbReference>
<evidence type="ECO:0000256" key="2">
    <source>
        <dbReference type="ARBA" id="ARBA00022553"/>
    </source>
</evidence>
<comment type="caution">
    <text evidence="4">The sequence shown here is derived from an EMBL/GenBank/DDBJ whole genome shotgun (WGS) entry which is preliminary data.</text>
</comment>
<evidence type="ECO:0000256" key="1">
    <source>
        <dbReference type="ARBA" id="ARBA00022450"/>
    </source>
</evidence>
<dbReference type="OrthoDB" id="548296at2759"/>
<protein>
    <submittedName>
        <fullName evidence="4">Phthiocerol synthesis polyketide synthase type I PpsC</fullName>
    </submittedName>
</protein>
<dbReference type="SUPFAM" id="SSF53901">
    <property type="entry name" value="Thiolase-like"/>
    <property type="match status" value="1"/>
</dbReference>
<dbReference type="GO" id="GO:0006633">
    <property type="term" value="P:fatty acid biosynthetic process"/>
    <property type="evidence" value="ECO:0007669"/>
    <property type="project" value="TreeGrafter"/>
</dbReference>
<dbReference type="GO" id="GO:0004312">
    <property type="term" value="F:fatty acid synthase activity"/>
    <property type="evidence" value="ECO:0007669"/>
    <property type="project" value="TreeGrafter"/>
</dbReference>
<proteinExistence type="predicted"/>
<keyword evidence="5" id="KW-1185">Reference proteome</keyword>
<dbReference type="Pfam" id="PF02801">
    <property type="entry name" value="Ketoacyl-synt_C"/>
    <property type="match status" value="1"/>
</dbReference>
<dbReference type="PROSITE" id="PS52004">
    <property type="entry name" value="KS3_2"/>
    <property type="match status" value="1"/>
</dbReference>